<keyword evidence="7" id="KW-0408">Iron</keyword>
<keyword evidence="13" id="KW-1185">Reference proteome</keyword>
<organism evidence="12 13">
    <name type="scientific">Planifilum fulgidum</name>
    <dbReference type="NCBI Taxonomy" id="201973"/>
    <lineage>
        <taxon>Bacteria</taxon>
        <taxon>Bacillati</taxon>
        <taxon>Bacillota</taxon>
        <taxon>Bacilli</taxon>
        <taxon>Bacillales</taxon>
        <taxon>Thermoactinomycetaceae</taxon>
        <taxon>Planifilum</taxon>
    </lineage>
</organism>
<comment type="cofactor">
    <cofactor evidence="1 10">
        <name>pyridoxal 5'-phosphate</name>
        <dbReference type="ChEBI" id="CHEBI:597326"/>
    </cofactor>
</comment>
<proteinExistence type="inferred from homology"/>
<dbReference type="Pfam" id="PF00266">
    <property type="entry name" value="Aminotran_5"/>
    <property type="match status" value="1"/>
</dbReference>
<dbReference type="RefSeq" id="WP_092035408.1">
    <property type="nucleotide sequence ID" value="NZ_FOOK01000001.1"/>
</dbReference>
<evidence type="ECO:0000256" key="2">
    <source>
        <dbReference type="ARBA" id="ARBA00006490"/>
    </source>
</evidence>
<evidence type="ECO:0000313" key="12">
    <source>
        <dbReference type="EMBL" id="SFF64408.1"/>
    </source>
</evidence>
<evidence type="ECO:0000256" key="9">
    <source>
        <dbReference type="ARBA" id="ARBA00050776"/>
    </source>
</evidence>
<sequence>MNMAIYLDHAASTPVHPEVRQAMLPYLDEYFGNPSSLHRFGRDARQAVDEARDKLAGALGAEPGEIVFTSGGTEADNFALIGAAMAGRKRGKDHVITSAVEHHAVLETCRHLERIGFRVTYLPVDETGEVRLDALREAIDDRTALVSVMYGNNEVGTLQPVEVIGEIAHGHGALFHTDAVQAFGYEPLNVRELPVDLLSVSSHKINGPKGVGALYVAKGVSLIPHMFGGSQELRRRAGTENVPGIVGFGKAAEIAAASRREHVEQARRCRDAMIRVWEKEGIDFVVNGHPRRHLPHILNVSFPGTETEILLMNLDLEGIACSSGSACTSGTLEVSHVLKAMNLPEEVLRSAVRFSFGRGNTVEEVTRAAETTARLVRRLTGQMAG</sequence>
<keyword evidence="5" id="KW-0479">Metal-binding</keyword>
<dbReference type="PROSITE" id="PS00595">
    <property type="entry name" value="AA_TRANSFER_CLASS_5"/>
    <property type="match status" value="1"/>
</dbReference>
<dbReference type="Proteomes" id="UP000198661">
    <property type="component" value="Unassembled WGS sequence"/>
</dbReference>
<dbReference type="GO" id="GO:0051536">
    <property type="term" value="F:iron-sulfur cluster binding"/>
    <property type="evidence" value="ECO:0007669"/>
    <property type="project" value="UniProtKB-KW"/>
</dbReference>
<evidence type="ECO:0000313" key="13">
    <source>
        <dbReference type="Proteomes" id="UP000198661"/>
    </source>
</evidence>
<gene>
    <name evidence="12" type="ORF">SAMN04488025_101143</name>
</gene>
<dbReference type="InterPro" id="IPR015421">
    <property type="entry name" value="PyrdxlP-dep_Trfase_major"/>
</dbReference>
<dbReference type="NCBIfam" id="NF002806">
    <property type="entry name" value="PRK02948.1"/>
    <property type="match status" value="1"/>
</dbReference>
<protein>
    <recommendedName>
        <fullName evidence="3">cysteine desulfurase</fullName>
        <ecNumber evidence="3">2.8.1.7</ecNumber>
    </recommendedName>
</protein>
<accession>A0A1I2KDG6</accession>
<dbReference type="InterPro" id="IPR016454">
    <property type="entry name" value="Cysteine_dSase"/>
</dbReference>
<dbReference type="SUPFAM" id="SSF53383">
    <property type="entry name" value="PLP-dependent transferases"/>
    <property type="match status" value="1"/>
</dbReference>
<name>A0A1I2KDG6_9BACL</name>
<evidence type="ECO:0000256" key="4">
    <source>
        <dbReference type="ARBA" id="ARBA00022679"/>
    </source>
</evidence>
<keyword evidence="4" id="KW-0808">Transferase</keyword>
<dbReference type="Gene3D" id="3.40.640.10">
    <property type="entry name" value="Type I PLP-dependent aspartate aminotransferase-like (Major domain)"/>
    <property type="match status" value="1"/>
</dbReference>
<keyword evidence="6" id="KW-0663">Pyridoxal phosphate</keyword>
<dbReference type="PIRSF" id="PIRSF005572">
    <property type="entry name" value="NifS"/>
    <property type="match status" value="1"/>
</dbReference>
<dbReference type="AlphaFoldDB" id="A0A1I2KDG6"/>
<dbReference type="GO" id="GO:0046872">
    <property type="term" value="F:metal ion binding"/>
    <property type="evidence" value="ECO:0007669"/>
    <property type="project" value="UniProtKB-KW"/>
</dbReference>
<dbReference type="STRING" id="201973.SAMN04488025_101143"/>
<dbReference type="InterPro" id="IPR020578">
    <property type="entry name" value="Aminotrans_V_PyrdxlP_BS"/>
</dbReference>
<evidence type="ECO:0000256" key="1">
    <source>
        <dbReference type="ARBA" id="ARBA00001933"/>
    </source>
</evidence>
<evidence type="ECO:0000256" key="8">
    <source>
        <dbReference type="ARBA" id="ARBA00023014"/>
    </source>
</evidence>
<dbReference type="PANTHER" id="PTHR11601:SF34">
    <property type="entry name" value="CYSTEINE DESULFURASE"/>
    <property type="match status" value="1"/>
</dbReference>
<feature type="domain" description="Aminotransferase class V" evidence="11">
    <location>
        <begin position="5"/>
        <end position="367"/>
    </location>
</feature>
<dbReference type="Gene3D" id="1.10.260.50">
    <property type="match status" value="1"/>
</dbReference>
<keyword evidence="8" id="KW-0411">Iron-sulfur</keyword>
<evidence type="ECO:0000256" key="5">
    <source>
        <dbReference type="ARBA" id="ARBA00022723"/>
    </source>
</evidence>
<evidence type="ECO:0000256" key="3">
    <source>
        <dbReference type="ARBA" id="ARBA00012239"/>
    </source>
</evidence>
<evidence type="ECO:0000256" key="7">
    <source>
        <dbReference type="ARBA" id="ARBA00023004"/>
    </source>
</evidence>
<evidence type="ECO:0000259" key="11">
    <source>
        <dbReference type="Pfam" id="PF00266"/>
    </source>
</evidence>
<dbReference type="GO" id="GO:0031071">
    <property type="term" value="F:cysteine desulfurase activity"/>
    <property type="evidence" value="ECO:0007669"/>
    <property type="project" value="UniProtKB-EC"/>
</dbReference>
<comment type="similarity">
    <text evidence="2">Belongs to the class-V pyridoxal-phosphate-dependent aminotransferase family. NifS/IscS subfamily.</text>
</comment>
<dbReference type="OrthoDB" id="9808002at2"/>
<dbReference type="InterPro" id="IPR000192">
    <property type="entry name" value="Aminotrans_V_dom"/>
</dbReference>
<evidence type="ECO:0000256" key="6">
    <source>
        <dbReference type="ARBA" id="ARBA00022898"/>
    </source>
</evidence>
<dbReference type="PANTHER" id="PTHR11601">
    <property type="entry name" value="CYSTEINE DESULFURYLASE FAMILY MEMBER"/>
    <property type="match status" value="1"/>
</dbReference>
<dbReference type="InterPro" id="IPR015424">
    <property type="entry name" value="PyrdxlP-dep_Trfase"/>
</dbReference>
<dbReference type="Gene3D" id="3.90.1150.10">
    <property type="entry name" value="Aspartate Aminotransferase, domain 1"/>
    <property type="match status" value="1"/>
</dbReference>
<evidence type="ECO:0000256" key="10">
    <source>
        <dbReference type="RuleBase" id="RU004504"/>
    </source>
</evidence>
<dbReference type="EMBL" id="FOOK01000001">
    <property type="protein sequence ID" value="SFF64408.1"/>
    <property type="molecule type" value="Genomic_DNA"/>
</dbReference>
<dbReference type="EC" id="2.8.1.7" evidence="3"/>
<reference evidence="12 13" key="1">
    <citation type="submission" date="2016-10" db="EMBL/GenBank/DDBJ databases">
        <authorList>
            <person name="de Groot N.N."/>
        </authorList>
    </citation>
    <scope>NUCLEOTIDE SEQUENCE [LARGE SCALE GENOMIC DNA]</scope>
    <source>
        <strain evidence="12 13">DSM 44945</strain>
    </source>
</reference>
<dbReference type="FunFam" id="3.40.640.10:FF:000084">
    <property type="entry name" value="IscS-like cysteine desulfurase"/>
    <property type="match status" value="1"/>
</dbReference>
<dbReference type="InterPro" id="IPR015422">
    <property type="entry name" value="PyrdxlP-dep_Trfase_small"/>
</dbReference>
<comment type="catalytic activity">
    <reaction evidence="9">
        <text>(sulfur carrier)-H + L-cysteine = (sulfur carrier)-SH + L-alanine</text>
        <dbReference type="Rhea" id="RHEA:43892"/>
        <dbReference type="Rhea" id="RHEA-COMP:14737"/>
        <dbReference type="Rhea" id="RHEA-COMP:14739"/>
        <dbReference type="ChEBI" id="CHEBI:29917"/>
        <dbReference type="ChEBI" id="CHEBI:35235"/>
        <dbReference type="ChEBI" id="CHEBI:57972"/>
        <dbReference type="ChEBI" id="CHEBI:64428"/>
        <dbReference type="EC" id="2.8.1.7"/>
    </reaction>
</comment>